<comment type="caution">
    <text evidence="9">The sequence shown here is derived from an EMBL/GenBank/DDBJ whole genome shotgun (WGS) entry which is preliminary data.</text>
</comment>
<feature type="compositionally biased region" description="Basic residues" evidence="7">
    <location>
        <begin position="1"/>
        <end position="16"/>
    </location>
</feature>
<dbReference type="GO" id="GO:0006270">
    <property type="term" value="P:DNA replication initiation"/>
    <property type="evidence" value="ECO:0007669"/>
    <property type="project" value="InterPro"/>
</dbReference>
<dbReference type="EMBL" id="CAJVPV010008465">
    <property type="protein sequence ID" value="CAG8630911.1"/>
    <property type="molecule type" value="Genomic_DNA"/>
</dbReference>
<dbReference type="InterPro" id="IPR036390">
    <property type="entry name" value="WH_DNA-bd_sf"/>
</dbReference>
<keyword evidence="10" id="KW-1185">Reference proteome</keyword>
<evidence type="ECO:0000313" key="9">
    <source>
        <dbReference type="EMBL" id="CAG8630911.1"/>
    </source>
</evidence>
<dbReference type="Gene3D" id="3.40.50.300">
    <property type="entry name" value="P-loop containing nucleotide triphosphate hydrolases"/>
    <property type="match status" value="1"/>
</dbReference>
<dbReference type="GO" id="GO:0033314">
    <property type="term" value="P:mitotic DNA replication checkpoint signaling"/>
    <property type="evidence" value="ECO:0007669"/>
    <property type="project" value="TreeGrafter"/>
</dbReference>
<dbReference type="InterPro" id="IPR015163">
    <property type="entry name" value="Cdc6_C"/>
</dbReference>
<dbReference type="InterPro" id="IPR016314">
    <property type="entry name" value="Cdc6/18"/>
</dbReference>
<feature type="domain" description="AAA+ ATPase" evidence="8">
    <location>
        <begin position="182"/>
        <end position="325"/>
    </location>
</feature>
<keyword evidence="5" id="KW-0539">Nucleus</keyword>
<keyword evidence="3" id="KW-0132">Cell division</keyword>
<evidence type="ECO:0000259" key="8">
    <source>
        <dbReference type="SMART" id="SM00382"/>
    </source>
</evidence>
<dbReference type="SUPFAM" id="SSF52540">
    <property type="entry name" value="P-loop containing nucleoside triphosphate hydrolases"/>
    <property type="match status" value="1"/>
</dbReference>
<name>A0A9N9D8K9_9GLOM</name>
<feature type="non-terminal residue" evidence="9">
    <location>
        <position position="1"/>
    </location>
</feature>
<evidence type="ECO:0000256" key="5">
    <source>
        <dbReference type="ARBA" id="ARBA00023242"/>
    </source>
</evidence>
<dbReference type="InterPro" id="IPR054425">
    <property type="entry name" value="Cdc6_ORC1-like_ATPase_lid"/>
</dbReference>
<dbReference type="InterPro" id="IPR003959">
    <property type="entry name" value="ATPase_AAA_core"/>
</dbReference>
<dbReference type="GO" id="GO:0051301">
    <property type="term" value="P:cell division"/>
    <property type="evidence" value="ECO:0007669"/>
    <property type="project" value="UniProtKB-KW"/>
</dbReference>
<gene>
    <name evidence="9" type="ORF">AMORRO_LOCUS9081</name>
</gene>
<dbReference type="GO" id="GO:0005524">
    <property type="term" value="F:ATP binding"/>
    <property type="evidence" value="ECO:0007669"/>
    <property type="project" value="InterPro"/>
</dbReference>
<dbReference type="InterPro" id="IPR050311">
    <property type="entry name" value="ORC1/CDC6"/>
</dbReference>
<sequence length="562" mass="63278">MPKKQNSHATISKRSRSTSSERSLNGIAAKHKHFLRSKVRSDTYQNEPENTKHLSKSVHQTPKRRRVTTPSTPTTPKRRHVTTPSTPTTPKRRRVTTPSTPTTPNSKGLITPISETTSCYLTPKSTRTVDLLKRSSSSSPTEVIGEAKLLFRLSTVPTKLVGRNNEREAITEFLKSNIIGGTPGSLYITGAPGTGKTALVNEVWNSMKDTIKKEARCSVEFIMINCMNVDEPKRIYTKLLDNLGYDTAKNAEEALDNLFLKSKKKLMYVVLLDEIDSLMTVDQEVIYRLFEWSTVKSSRLVLIGISNRPELTERYLPRLKIKNILPKVINFSAYSASEIVDIVKDRITVARTNTGDSDSFSSFLSSQDSDVSLIQDQAIELCAKRVASSNGDCRKALDVFRKAMELAETEIEESETNLSIEDKIVEPTPSENLHFPKKSIVTISHINQITNTDVTGTHMVKRLRELTVHQLLIICTCIIMKIKKIKKVTYDELRSEYLRLCRKDNLVIPSVSSEFHVLVERLEKAGLIKVRPAKAKATRTIRLLVEESDFMVVAKDHPVLIN</sequence>
<dbReference type="InterPro" id="IPR027417">
    <property type="entry name" value="P-loop_NTPase"/>
</dbReference>
<dbReference type="SUPFAM" id="SSF46785">
    <property type="entry name" value="Winged helix' DNA-binding domain"/>
    <property type="match status" value="1"/>
</dbReference>
<proteinExistence type="inferred from homology"/>
<keyword evidence="6" id="KW-0131">Cell cycle</keyword>
<dbReference type="PIRSF" id="PIRSF001767">
    <property type="entry name" value="Cdc6"/>
    <property type="match status" value="1"/>
</dbReference>
<evidence type="ECO:0000256" key="6">
    <source>
        <dbReference type="ARBA" id="ARBA00023306"/>
    </source>
</evidence>
<organism evidence="9 10">
    <name type="scientific">Acaulospora morrowiae</name>
    <dbReference type="NCBI Taxonomy" id="94023"/>
    <lineage>
        <taxon>Eukaryota</taxon>
        <taxon>Fungi</taxon>
        <taxon>Fungi incertae sedis</taxon>
        <taxon>Mucoromycota</taxon>
        <taxon>Glomeromycotina</taxon>
        <taxon>Glomeromycetes</taxon>
        <taxon>Diversisporales</taxon>
        <taxon>Acaulosporaceae</taxon>
        <taxon>Acaulospora</taxon>
    </lineage>
</organism>
<dbReference type="Pfam" id="PF00004">
    <property type="entry name" value="AAA"/>
    <property type="match status" value="1"/>
</dbReference>
<evidence type="ECO:0000256" key="4">
    <source>
        <dbReference type="ARBA" id="ARBA00022705"/>
    </source>
</evidence>
<dbReference type="Proteomes" id="UP000789342">
    <property type="component" value="Unassembled WGS sequence"/>
</dbReference>
<dbReference type="Pfam" id="PF22606">
    <property type="entry name" value="Cdc6-ORC-like_ATPase_lid"/>
    <property type="match status" value="1"/>
</dbReference>
<feature type="region of interest" description="Disordered" evidence="7">
    <location>
        <begin position="1"/>
        <end position="111"/>
    </location>
</feature>
<protein>
    <submittedName>
        <fullName evidence="9">14814_t:CDS:1</fullName>
    </submittedName>
</protein>
<dbReference type="PANTHER" id="PTHR10763:SF26">
    <property type="entry name" value="CELL DIVISION CONTROL PROTEIN 6 HOMOLOG"/>
    <property type="match status" value="1"/>
</dbReference>
<dbReference type="GO" id="GO:0016887">
    <property type="term" value="F:ATP hydrolysis activity"/>
    <property type="evidence" value="ECO:0007669"/>
    <property type="project" value="InterPro"/>
</dbReference>
<dbReference type="InterPro" id="IPR036388">
    <property type="entry name" value="WH-like_DNA-bd_sf"/>
</dbReference>
<evidence type="ECO:0000313" key="10">
    <source>
        <dbReference type="Proteomes" id="UP000789342"/>
    </source>
</evidence>
<dbReference type="CDD" id="cd00009">
    <property type="entry name" value="AAA"/>
    <property type="match status" value="1"/>
</dbReference>
<evidence type="ECO:0000256" key="3">
    <source>
        <dbReference type="ARBA" id="ARBA00022618"/>
    </source>
</evidence>
<dbReference type="GO" id="GO:0005634">
    <property type="term" value="C:nucleus"/>
    <property type="evidence" value="ECO:0007669"/>
    <property type="project" value="UniProtKB-SubCell"/>
</dbReference>
<dbReference type="InterPro" id="IPR003593">
    <property type="entry name" value="AAA+_ATPase"/>
</dbReference>
<dbReference type="OrthoDB" id="1926878at2759"/>
<dbReference type="Gene3D" id="1.10.10.10">
    <property type="entry name" value="Winged helix-like DNA-binding domain superfamily/Winged helix DNA-binding domain"/>
    <property type="match status" value="1"/>
</dbReference>
<comment type="subcellular location">
    <subcellularLocation>
        <location evidence="1">Nucleus</location>
    </subcellularLocation>
</comment>
<evidence type="ECO:0000256" key="2">
    <source>
        <dbReference type="ARBA" id="ARBA00006184"/>
    </source>
</evidence>
<reference evidence="9" key="1">
    <citation type="submission" date="2021-06" db="EMBL/GenBank/DDBJ databases">
        <authorList>
            <person name="Kallberg Y."/>
            <person name="Tangrot J."/>
            <person name="Rosling A."/>
        </authorList>
    </citation>
    <scope>NUCLEOTIDE SEQUENCE</scope>
    <source>
        <strain evidence="9">CL551</strain>
    </source>
</reference>
<feature type="compositionally biased region" description="Basic residues" evidence="7">
    <location>
        <begin position="29"/>
        <end position="38"/>
    </location>
</feature>
<keyword evidence="4" id="KW-0235">DNA replication</keyword>
<accession>A0A9N9D8K9</accession>
<dbReference type="Pfam" id="PF09079">
    <property type="entry name" value="WHD_Cdc6"/>
    <property type="match status" value="1"/>
</dbReference>
<dbReference type="Gene3D" id="1.10.8.60">
    <property type="match status" value="1"/>
</dbReference>
<comment type="similarity">
    <text evidence="2">Belongs to the CDC6/cdc18 family.</text>
</comment>
<evidence type="ECO:0000256" key="7">
    <source>
        <dbReference type="SAM" id="MobiDB-lite"/>
    </source>
</evidence>
<dbReference type="FunFam" id="3.40.50.300:FF:000547">
    <property type="entry name" value="Cell division control protein"/>
    <property type="match status" value="1"/>
</dbReference>
<dbReference type="GO" id="GO:0003688">
    <property type="term" value="F:DNA replication origin binding"/>
    <property type="evidence" value="ECO:0007669"/>
    <property type="project" value="TreeGrafter"/>
</dbReference>
<evidence type="ECO:0000256" key="1">
    <source>
        <dbReference type="ARBA" id="ARBA00004123"/>
    </source>
</evidence>
<dbReference type="AlphaFoldDB" id="A0A9N9D8K9"/>
<feature type="compositionally biased region" description="Basic residues" evidence="7">
    <location>
        <begin position="53"/>
        <end position="67"/>
    </location>
</feature>
<dbReference type="PANTHER" id="PTHR10763">
    <property type="entry name" value="CELL DIVISION CONTROL PROTEIN 6-RELATED"/>
    <property type="match status" value="1"/>
</dbReference>
<dbReference type="SMART" id="SM00382">
    <property type="entry name" value="AAA"/>
    <property type="match status" value="1"/>
</dbReference>